<organism evidence="4 5">
    <name type="scientific">Candidatus Taylorbacteria bacterium RIFCSPHIGHO2_02_FULL_43_32b</name>
    <dbReference type="NCBI Taxonomy" id="1802306"/>
    <lineage>
        <taxon>Bacteria</taxon>
        <taxon>Candidatus Tayloriibacteriota</taxon>
    </lineage>
</organism>
<dbReference type="Proteomes" id="UP000177130">
    <property type="component" value="Unassembled WGS sequence"/>
</dbReference>
<dbReference type="PANTHER" id="PTHR42208:SF1">
    <property type="entry name" value="HEAVY METAL TRANSPORTER"/>
    <property type="match status" value="1"/>
</dbReference>
<keyword evidence="2" id="KW-0472">Membrane</keyword>
<dbReference type="EMBL" id="MHRK01000006">
    <property type="protein sequence ID" value="OHA24755.1"/>
    <property type="molecule type" value="Genomic_DNA"/>
</dbReference>
<dbReference type="Gene3D" id="3.30.70.100">
    <property type="match status" value="1"/>
</dbReference>
<dbReference type="STRING" id="1802306.A3C72_00775"/>
<dbReference type="SUPFAM" id="SSF55008">
    <property type="entry name" value="HMA, heavy metal-associated domain"/>
    <property type="match status" value="1"/>
</dbReference>
<comment type="caution">
    <text evidence="4">The sequence shown here is derived from an EMBL/GenBank/DDBJ whole genome shotgun (WGS) entry which is preliminary data.</text>
</comment>
<dbReference type="AlphaFoldDB" id="A0A1G2MLG9"/>
<name>A0A1G2MLG9_9BACT</name>
<keyword evidence="2" id="KW-1133">Transmembrane helix</keyword>
<gene>
    <name evidence="4" type="ORF">A3C72_00775</name>
</gene>
<dbReference type="CDD" id="cd00371">
    <property type="entry name" value="HMA"/>
    <property type="match status" value="1"/>
</dbReference>
<dbReference type="InterPro" id="IPR017969">
    <property type="entry name" value="Heavy-metal-associated_CS"/>
</dbReference>
<accession>A0A1G2MLG9</accession>
<dbReference type="InterPro" id="IPR006121">
    <property type="entry name" value="HMA_dom"/>
</dbReference>
<feature type="transmembrane region" description="Helical" evidence="2">
    <location>
        <begin position="306"/>
        <end position="337"/>
    </location>
</feature>
<feature type="transmembrane region" description="Helical" evidence="2">
    <location>
        <begin position="270"/>
        <end position="294"/>
    </location>
</feature>
<feature type="domain" description="HMA" evidence="3">
    <location>
        <begin position="2"/>
        <end position="72"/>
    </location>
</feature>
<feature type="transmembrane region" description="Helical" evidence="2">
    <location>
        <begin position="86"/>
        <end position="103"/>
    </location>
</feature>
<dbReference type="InterPro" id="IPR039447">
    <property type="entry name" value="UreH-like_TM_dom"/>
</dbReference>
<protein>
    <recommendedName>
        <fullName evidence="3">HMA domain-containing protein</fullName>
    </recommendedName>
</protein>
<dbReference type="PROSITE" id="PS50846">
    <property type="entry name" value="HMA_2"/>
    <property type="match status" value="1"/>
</dbReference>
<feature type="transmembrane region" description="Helical" evidence="2">
    <location>
        <begin position="239"/>
        <end position="258"/>
    </location>
</feature>
<dbReference type="Pfam" id="PF00403">
    <property type="entry name" value="HMA"/>
    <property type="match status" value="1"/>
</dbReference>
<feature type="transmembrane region" description="Helical" evidence="2">
    <location>
        <begin position="190"/>
        <end position="210"/>
    </location>
</feature>
<keyword evidence="2" id="KW-0812">Transmembrane</keyword>
<dbReference type="Pfam" id="PF13386">
    <property type="entry name" value="DsbD_2"/>
    <property type="match status" value="1"/>
</dbReference>
<dbReference type="PROSITE" id="PS01047">
    <property type="entry name" value="HMA_1"/>
    <property type="match status" value="1"/>
</dbReference>
<evidence type="ECO:0000313" key="5">
    <source>
        <dbReference type="Proteomes" id="UP000177130"/>
    </source>
</evidence>
<dbReference type="GO" id="GO:0046872">
    <property type="term" value="F:metal ion binding"/>
    <property type="evidence" value="ECO:0007669"/>
    <property type="project" value="UniProtKB-KW"/>
</dbReference>
<feature type="transmembrane region" description="Helical" evidence="2">
    <location>
        <begin position="123"/>
        <end position="143"/>
    </location>
</feature>
<keyword evidence="1" id="KW-0479">Metal-binding</keyword>
<evidence type="ECO:0000259" key="3">
    <source>
        <dbReference type="PROSITE" id="PS50846"/>
    </source>
</evidence>
<evidence type="ECO:0000313" key="4">
    <source>
        <dbReference type="EMBL" id="OHA24755.1"/>
    </source>
</evidence>
<evidence type="ECO:0000256" key="1">
    <source>
        <dbReference type="ARBA" id="ARBA00022723"/>
    </source>
</evidence>
<evidence type="ECO:0000256" key="2">
    <source>
        <dbReference type="SAM" id="Phobius"/>
    </source>
</evidence>
<dbReference type="InterPro" id="IPR036163">
    <property type="entry name" value="HMA_dom_sf"/>
</dbReference>
<sequence length="339" mass="36361">MNTYRFHVHGMHCKSCSVLIENDLKESVGVRNLHVNYEKKELDVSGDFGGIAPEKIAELFTKKIEQHGYSVSLEKERRAKAKLSDFNLAIPFALAFMAAFILLQKTGIVSFGASGTMTLGTVFIIGLIASVSTCMAVVGGLLLSMSATYAKEGQGLRPQAMFHIGRLISFFILGGVIGALGTAFQLSGTAHLLIGVVIAFIMIILGLNLLDVPFVEKLQLTLPAGLSKKVFRHAKGSQVFAPFLLGAATFFLPCGFTQSMQLYSLTTGSYLNGAMTMLVFALGTLPVLSLLSFGSVSINKSKYAGVFFKTVGIVVIAFALYNFLNTLVVAGIIAPVFSF</sequence>
<proteinExistence type="predicted"/>
<reference evidence="4 5" key="1">
    <citation type="journal article" date="2016" name="Nat. Commun.">
        <title>Thousands of microbial genomes shed light on interconnected biogeochemical processes in an aquifer system.</title>
        <authorList>
            <person name="Anantharaman K."/>
            <person name="Brown C.T."/>
            <person name="Hug L.A."/>
            <person name="Sharon I."/>
            <person name="Castelle C.J."/>
            <person name="Probst A.J."/>
            <person name="Thomas B.C."/>
            <person name="Singh A."/>
            <person name="Wilkins M.J."/>
            <person name="Karaoz U."/>
            <person name="Brodie E.L."/>
            <person name="Williams K.H."/>
            <person name="Hubbard S.S."/>
            <person name="Banfield J.F."/>
        </authorList>
    </citation>
    <scope>NUCLEOTIDE SEQUENCE [LARGE SCALE GENOMIC DNA]</scope>
</reference>
<feature type="transmembrane region" description="Helical" evidence="2">
    <location>
        <begin position="164"/>
        <end position="184"/>
    </location>
</feature>
<dbReference type="PANTHER" id="PTHR42208">
    <property type="entry name" value="HEAVY METAL TRANSPORTER-RELATED"/>
    <property type="match status" value="1"/>
</dbReference>